<feature type="transmembrane region" description="Helical" evidence="1">
    <location>
        <begin position="31"/>
        <end position="49"/>
    </location>
</feature>
<sequence length="55" mass="5812">MPLPHFLLLILVVILAAGVTIWMANAAGIPLFALGLVALLAAALVHLSARDHHKH</sequence>
<keyword evidence="1" id="KW-0472">Membrane</keyword>
<protein>
    <submittedName>
        <fullName evidence="2">Uncharacterized protein</fullName>
    </submittedName>
</protein>
<dbReference type="EMBL" id="FOJO01000003">
    <property type="protein sequence ID" value="SFA44705.1"/>
    <property type="molecule type" value="Genomic_DNA"/>
</dbReference>
<evidence type="ECO:0000313" key="2">
    <source>
        <dbReference type="EMBL" id="SFA44705.1"/>
    </source>
</evidence>
<organism evidence="2 3">
    <name type="scientific">Paracoccus halophilus</name>
    <dbReference type="NCBI Taxonomy" id="376733"/>
    <lineage>
        <taxon>Bacteria</taxon>
        <taxon>Pseudomonadati</taxon>
        <taxon>Pseudomonadota</taxon>
        <taxon>Alphaproteobacteria</taxon>
        <taxon>Rhodobacterales</taxon>
        <taxon>Paracoccaceae</taxon>
        <taxon>Paracoccus</taxon>
    </lineage>
</organism>
<gene>
    <name evidence="2" type="ORF">SAMN04487972_103253</name>
</gene>
<feature type="transmembrane region" description="Helical" evidence="1">
    <location>
        <begin position="6"/>
        <end position="24"/>
    </location>
</feature>
<evidence type="ECO:0000313" key="3">
    <source>
        <dbReference type="Proteomes" id="UP000182312"/>
    </source>
</evidence>
<dbReference type="AlphaFoldDB" id="A0A1I0SYV6"/>
<evidence type="ECO:0000256" key="1">
    <source>
        <dbReference type="SAM" id="Phobius"/>
    </source>
</evidence>
<dbReference type="Proteomes" id="UP000182312">
    <property type="component" value="Unassembled WGS sequence"/>
</dbReference>
<dbReference type="RefSeq" id="WP_175496384.1">
    <property type="nucleotide sequence ID" value="NZ_FOJO01000003.1"/>
</dbReference>
<proteinExistence type="predicted"/>
<keyword evidence="1" id="KW-0812">Transmembrane</keyword>
<name>A0A1I0SYV6_9RHOB</name>
<reference evidence="2 3" key="1">
    <citation type="submission" date="2016-10" db="EMBL/GenBank/DDBJ databases">
        <authorList>
            <person name="de Groot N.N."/>
        </authorList>
    </citation>
    <scope>NUCLEOTIDE SEQUENCE [LARGE SCALE GENOMIC DNA]</scope>
    <source>
        <strain evidence="2 3">CGMCC 1.6117</strain>
    </source>
</reference>
<accession>A0A1I0SYV6</accession>
<keyword evidence="1" id="KW-1133">Transmembrane helix</keyword>